<dbReference type="SUPFAM" id="SSF56219">
    <property type="entry name" value="DNase I-like"/>
    <property type="match status" value="1"/>
</dbReference>
<dbReference type="InterPro" id="IPR038772">
    <property type="entry name" value="Sph/SMPD2-like"/>
</dbReference>
<dbReference type="EMBL" id="MVIT01000078">
    <property type="protein sequence ID" value="OOV39763.1"/>
    <property type="molecule type" value="Genomic_DNA"/>
</dbReference>
<dbReference type="AlphaFoldDB" id="A0A1T1DGS2"/>
<dbReference type="RefSeq" id="WP_020767082.1">
    <property type="nucleotide sequence ID" value="NZ_MVIT01000078.1"/>
</dbReference>
<accession>A0A1T1DGS2</accession>
<dbReference type="CDD" id="cd09078">
    <property type="entry name" value="nSMase"/>
    <property type="match status" value="1"/>
</dbReference>
<dbReference type="PANTHER" id="PTHR16320">
    <property type="entry name" value="SPHINGOMYELINASE FAMILY MEMBER"/>
    <property type="match status" value="1"/>
</dbReference>
<feature type="domain" description="Endonuclease/exonuclease/phosphatase" evidence="3">
    <location>
        <begin position="108"/>
        <end position="358"/>
    </location>
</feature>
<dbReference type="NCBIfam" id="TIGR03395">
    <property type="entry name" value="sphingomy"/>
    <property type="match status" value="1"/>
</dbReference>
<dbReference type="InterPro" id="IPR036691">
    <property type="entry name" value="Endo/exonu/phosph_ase_sf"/>
</dbReference>
<dbReference type="Proteomes" id="UP000191008">
    <property type="component" value="Unassembled WGS sequence"/>
</dbReference>
<dbReference type="Gene3D" id="3.60.10.10">
    <property type="entry name" value="Endonuclease/exonuclease/phosphatase"/>
    <property type="match status" value="1"/>
</dbReference>
<dbReference type="GO" id="GO:0004767">
    <property type="term" value="F:sphingomyelin phosphodiesterase activity"/>
    <property type="evidence" value="ECO:0007669"/>
    <property type="project" value="InterPro"/>
</dbReference>
<sequence>MKTMRNVLRKKEEKKFKNWRLITFFFIFLFNCLPDKESEYNNLLMYNFLTPKSQNIKSPNHSSKRIIEEVDNEEINVLTYNLFLYTEEHYDWGDWEQEKRAELLANSKFVNNQDIVVFEGIFHDNARKTLLDKLQSQYPDQTDVIGRTKDGWNDTQGSFRQHSSFNNGGVVILSKWPILEKIQYIFNNHGCGSDTQYNKGFAYVKIKKKDRIIHILGTDTQSHNDECIDKGENARADQFTEMRKFINLKRIPQNETVMIVGSLNVNKEDKVYYNSMLYTLEADNPHYAGIPFTWDPKKNALTAFINSNKKSQQYTEYILLSKNHSQPPVWQNLAYDPISPTTWKRKSDGYTNYEFSDHYPVYGFDYADPSTPTQSGHRRKYDNVMILDSAYHRIQASPTRPDGWLIAEENSNYYQGQPTRSEFARFNLLQEDDLYSNPDCISGRGKIRIESSEYRNYFWTYWLRGGGGNYAYYPKFNDGSKKFEIEVPLDRCIESGIFWLRDYDILTNDYYYLESWRMGRWMHYIYLWDKIAHNASKFRVLLDQTPERNWGEDLIYR</sequence>
<name>A0A1T1DGS2_9LEPT</name>
<evidence type="ECO:0000313" key="5">
    <source>
        <dbReference type="Proteomes" id="UP000191008"/>
    </source>
</evidence>
<dbReference type="InterPro" id="IPR005135">
    <property type="entry name" value="Endo/exonuclease/phosphatase"/>
</dbReference>
<protein>
    <submittedName>
        <fullName evidence="4">Sphingomyelin phosphodiesterase</fullName>
    </submittedName>
</protein>
<evidence type="ECO:0000256" key="1">
    <source>
        <dbReference type="ARBA" id="ARBA00022729"/>
    </source>
</evidence>
<evidence type="ECO:0000256" key="2">
    <source>
        <dbReference type="ARBA" id="ARBA00022801"/>
    </source>
</evidence>
<evidence type="ECO:0000259" key="3">
    <source>
        <dbReference type="Pfam" id="PF03372"/>
    </source>
</evidence>
<dbReference type="GO" id="GO:0005576">
    <property type="term" value="C:extracellular region"/>
    <property type="evidence" value="ECO:0007669"/>
    <property type="project" value="InterPro"/>
</dbReference>
<keyword evidence="1" id="KW-0732">Signal</keyword>
<keyword evidence="2" id="KW-0378">Hydrolase</keyword>
<reference evidence="4 5" key="1">
    <citation type="submission" date="2017-02" db="EMBL/GenBank/DDBJ databases">
        <title>Comparative genomic analysis of Brazilian Leptospira kirschneri strains of different serogroups.</title>
        <authorList>
            <person name="Moreno L.Z."/>
            <person name="Miraglia F."/>
            <person name="Kremer F.S."/>
            <person name="Eslabao M.R."/>
            <person name="Lilenbaum W."/>
            <person name="Dellagostin O.A."/>
            <person name="Moreno A.M."/>
        </authorList>
    </citation>
    <scope>NUCLEOTIDE SEQUENCE [LARGE SCALE GENOMIC DNA]</scope>
    <source>
        <strain evidence="4 5">M110/06</strain>
    </source>
</reference>
<gene>
    <name evidence="4" type="ORF">B1J93_19345</name>
</gene>
<organism evidence="4 5">
    <name type="scientific">Leptospira kirschneri serovar Pomona</name>
    <dbReference type="NCBI Taxonomy" id="561005"/>
    <lineage>
        <taxon>Bacteria</taxon>
        <taxon>Pseudomonadati</taxon>
        <taxon>Spirochaetota</taxon>
        <taxon>Spirochaetia</taxon>
        <taxon>Leptospirales</taxon>
        <taxon>Leptospiraceae</taxon>
        <taxon>Leptospira</taxon>
    </lineage>
</organism>
<comment type="caution">
    <text evidence="4">The sequence shown here is derived from an EMBL/GenBank/DDBJ whole genome shotgun (WGS) entry which is preliminary data.</text>
</comment>
<dbReference type="PANTHER" id="PTHR16320:SF23">
    <property type="entry name" value="SPHINGOMYELINASE C 1"/>
    <property type="match status" value="1"/>
</dbReference>
<dbReference type="Pfam" id="PF03372">
    <property type="entry name" value="Exo_endo_phos"/>
    <property type="match status" value="1"/>
</dbReference>
<evidence type="ECO:0000313" key="4">
    <source>
        <dbReference type="EMBL" id="OOV39763.1"/>
    </source>
</evidence>
<proteinExistence type="predicted"/>
<dbReference type="InterPro" id="IPR017766">
    <property type="entry name" value="Sphingomyelinase/PLipase_C"/>
</dbReference>